<evidence type="ECO:0000256" key="2">
    <source>
        <dbReference type="ARBA" id="ARBA00022670"/>
    </source>
</evidence>
<evidence type="ECO:0000256" key="4">
    <source>
        <dbReference type="ARBA" id="ARBA00022833"/>
    </source>
</evidence>
<dbReference type="Pfam" id="PF05193">
    <property type="entry name" value="Peptidase_M16_C"/>
    <property type="match status" value="1"/>
</dbReference>
<dbReference type="GO" id="GO:0046872">
    <property type="term" value="F:metal ion binding"/>
    <property type="evidence" value="ECO:0007669"/>
    <property type="project" value="InterPro"/>
</dbReference>
<dbReference type="EMBL" id="CP025084">
    <property type="protein sequence ID" value="AUH03229.1"/>
    <property type="molecule type" value="Genomic_DNA"/>
</dbReference>
<dbReference type="Proteomes" id="UP000017700">
    <property type="component" value="Chromosome"/>
</dbReference>
<dbReference type="InterPro" id="IPR007863">
    <property type="entry name" value="Peptidase_M16_C"/>
</dbReference>
<proteinExistence type="inferred from homology"/>
<evidence type="ECO:0000313" key="11">
    <source>
        <dbReference type="Proteomes" id="UP000233778"/>
    </source>
</evidence>
<sequence length="493" mass="55404">MQGTKIGLLVGGMLLAVVGGNVQAETLQPDPAWQQGKLDNGFTWQLLSTPQRPSDRIELRLVINTGSLSENAQQAGFSHFIPRLALTPGEHFSAGQLPSLWQSADSDHPLPPATTSYDFTSYNLSLPNNRPELLKDALNWLANTAGQLQITDNRIAIALKTMDPVTTAPANPRDPSWHYRLMKDSTLLAHDPDQPMKIPVTTEQLSQFYKTWYTPDAMTLYVVGNVDNRSIIEQINNVFAKLHGKRVSPSPMPTLSPIPPEPVILMSSNAKQDTISLVWDRPWQKIRDSQALARYWHSDLAREALFWHMQQALKESPLKDTNIRFDCNVMYGRAQCAIHLDNVTSESVEQDVVFLAKELVYLRDKGLSQAEFDTLLSRKTDELSKLFATYARTSTDILMEQRLRSQRNGVVDIAPEQYQKLRHDYLSSITLEMLNQELRQQFSQDATLVMVQKQGEPEVNIKALMETYNRLMKPAEGASPAVVETPVEAAPAT</sequence>
<dbReference type="PANTHER" id="PTHR43690">
    <property type="entry name" value="NARDILYSIN"/>
    <property type="match status" value="1"/>
</dbReference>
<keyword evidence="10" id="KW-1185">Reference proteome</keyword>
<evidence type="ECO:0000313" key="10">
    <source>
        <dbReference type="Proteomes" id="UP000017700"/>
    </source>
</evidence>
<dbReference type="Gene3D" id="3.30.830.10">
    <property type="entry name" value="Metalloenzyme, LuxS/M16 peptidase-like"/>
    <property type="match status" value="2"/>
</dbReference>
<dbReference type="SUPFAM" id="SSF63411">
    <property type="entry name" value="LuxS/MPP-like metallohydrolase"/>
    <property type="match status" value="1"/>
</dbReference>
<dbReference type="KEGG" id="sera:Ser39006_003210"/>
<keyword evidence="5" id="KW-0482">Metalloprotease</keyword>
<reference evidence="8 11" key="3">
    <citation type="submission" date="2017-11" db="EMBL/GenBank/DDBJ databases">
        <title>Complete genome sequence of Serratia sp. ATCC 39006 LacA.</title>
        <authorList>
            <person name="Hampton H.G."/>
            <person name="Jackson S.A."/>
            <person name="Jauregui R."/>
            <person name="Poulter G.T.M."/>
            <person name="Salmond G.P.C."/>
            <person name="Fineran P.C."/>
        </authorList>
    </citation>
    <scope>NUCLEOTIDE SEQUENCE [LARGE SCALE GENOMIC DNA]</scope>
    <source>
        <strain evidence="8 11">ATCC 39006</strain>
    </source>
</reference>
<evidence type="ECO:0000256" key="5">
    <source>
        <dbReference type="ARBA" id="ARBA00023049"/>
    </source>
</evidence>
<dbReference type="InterPro" id="IPR050626">
    <property type="entry name" value="Peptidase_M16"/>
</dbReference>
<accession>A0A2I5T2Y5</accession>
<evidence type="ECO:0000256" key="1">
    <source>
        <dbReference type="ARBA" id="ARBA00007261"/>
    </source>
</evidence>
<reference evidence="9" key="2">
    <citation type="submission" date="2013-09" db="EMBL/GenBank/DDBJ databases">
        <authorList>
            <person name="Wang G."/>
            <person name="Yang Y."/>
            <person name="Su Y."/>
        </authorList>
    </citation>
    <scope>NUCLEOTIDE SEQUENCE</scope>
    <source>
        <strain evidence="9">ATCC 39006</strain>
    </source>
</reference>
<evidence type="ECO:0000256" key="3">
    <source>
        <dbReference type="ARBA" id="ARBA00022801"/>
    </source>
</evidence>
<dbReference type="GO" id="GO:0006508">
    <property type="term" value="P:proteolysis"/>
    <property type="evidence" value="ECO:0007669"/>
    <property type="project" value="UniProtKB-KW"/>
</dbReference>
<evidence type="ECO:0000313" key="8">
    <source>
        <dbReference type="EMBL" id="AUG98914.1"/>
    </source>
</evidence>
<evidence type="ECO:0000259" key="7">
    <source>
        <dbReference type="Pfam" id="PF05193"/>
    </source>
</evidence>
<evidence type="ECO:0000313" key="9">
    <source>
        <dbReference type="EMBL" id="AUH03229.1"/>
    </source>
</evidence>
<dbReference type="OrthoDB" id="9811314at2"/>
<dbReference type="Proteomes" id="UP000233778">
    <property type="component" value="Chromosome"/>
</dbReference>
<dbReference type="InterPro" id="IPR011249">
    <property type="entry name" value="Metalloenz_LuxS/M16"/>
</dbReference>
<reference evidence="9" key="4">
    <citation type="submission" date="2017-11" db="EMBL/GenBank/DDBJ databases">
        <title>Complete genome sequence of Serratia sp. ATCC 39006.</title>
        <authorList>
            <person name="Hampton H.G."/>
            <person name="Jackson S.A."/>
            <person name="Jauregui R."/>
            <person name="Poulter G.T.M."/>
            <person name="Salmond G.P.C."/>
            <person name="Fineran P.C."/>
        </authorList>
    </citation>
    <scope>NUCLEOTIDE SEQUENCE</scope>
    <source>
        <strain evidence="9">ATCC 39006</strain>
    </source>
</reference>
<keyword evidence="2" id="KW-0645">Protease</keyword>
<dbReference type="RefSeq" id="WP_021013635.1">
    <property type="nucleotide sequence ID" value="NZ_CP025084.1"/>
</dbReference>
<name>A0A2I5T2Y5_SERS3</name>
<dbReference type="KEGG" id="serq:CWC46_03210"/>
<dbReference type="STRING" id="104623.Ser39006_00358"/>
<organism evidence="9 10">
    <name type="scientific">Serratia sp. (strain ATCC 39006)</name>
    <name type="common">Prodigiosinella confusarubida</name>
    <dbReference type="NCBI Taxonomy" id="104623"/>
    <lineage>
        <taxon>Bacteria</taxon>
        <taxon>Pseudomonadati</taxon>
        <taxon>Pseudomonadota</taxon>
        <taxon>Gammaproteobacteria</taxon>
        <taxon>Enterobacterales</taxon>
        <taxon>Pectobacteriaceae</taxon>
        <taxon>Prodigiosinella</taxon>
    </lineage>
</organism>
<dbReference type="Pfam" id="PF00675">
    <property type="entry name" value="Peptidase_M16"/>
    <property type="match status" value="1"/>
</dbReference>
<dbReference type="EMBL" id="CP025085">
    <property type="protein sequence ID" value="AUG98914.1"/>
    <property type="molecule type" value="Genomic_DNA"/>
</dbReference>
<keyword evidence="3" id="KW-0378">Hydrolase</keyword>
<dbReference type="GO" id="GO:0008237">
    <property type="term" value="F:metallopeptidase activity"/>
    <property type="evidence" value="ECO:0007669"/>
    <property type="project" value="UniProtKB-KW"/>
</dbReference>
<dbReference type="PANTHER" id="PTHR43690:SF17">
    <property type="entry name" value="PROTEIN YHJJ"/>
    <property type="match status" value="1"/>
</dbReference>
<comment type="similarity">
    <text evidence="1">Belongs to the peptidase M16 family.</text>
</comment>
<feature type="domain" description="Peptidase M16 N-terminal" evidence="6">
    <location>
        <begin position="52"/>
        <end position="157"/>
    </location>
</feature>
<evidence type="ECO:0000259" key="6">
    <source>
        <dbReference type="Pfam" id="PF00675"/>
    </source>
</evidence>
<dbReference type="InterPro" id="IPR011765">
    <property type="entry name" value="Pept_M16_N"/>
</dbReference>
<keyword evidence="4" id="KW-0862">Zinc</keyword>
<gene>
    <name evidence="8" type="ORF">CWC46_03210</name>
    <name evidence="9" type="ORF">Ser39006_003210</name>
</gene>
<protein>
    <submittedName>
        <fullName evidence="9">Insulinase family protein</fullName>
    </submittedName>
</protein>
<reference evidence="9 10" key="1">
    <citation type="journal article" date="2013" name="Genome Announc.">
        <title>Draft genome sequence of Serratia sp. strain ATCC 39006, a model bacterium for analysis of the biosynthesis and regulation of prodigiosin, a carbapenem, and gas vesicles.</title>
        <authorList>
            <person name="Fineran P.C."/>
            <person name="Iglesias Cans M.C."/>
            <person name="Ramsay J.P."/>
            <person name="Wilf N.M."/>
            <person name="Cossyleon D."/>
            <person name="McNeil M.B."/>
            <person name="Williamson N.R."/>
            <person name="Monson R.E."/>
            <person name="Becher S.A."/>
            <person name="Stanton J.A."/>
            <person name="Brugger K."/>
            <person name="Brown S.D."/>
            <person name="Salmond G.P."/>
        </authorList>
    </citation>
    <scope>NUCLEOTIDE SEQUENCE [LARGE SCALE GENOMIC DNA]</scope>
    <source>
        <strain evidence="9">ATCC 39006</strain>
        <strain evidence="10">ATCC 39006 / SC 11482</strain>
    </source>
</reference>
<dbReference type="AlphaFoldDB" id="A0A2I5T2Y5"/>
<feature type="domain" description="Peptidase M16 C-terminal" evidence="7">
    <location>
        <begin position="200"/>
        <end position="375"/>
    </location>
</feature>